<comment type="caution">
    <text evidence="5">The sequence shown here is derived from an EMBL/GenBank/DDBJ whole genome shotgun (WGS) entry which is preliminary data.</text>
</comment>
<evidence type="ECO:0000256" key="3">
    <source>
        <dbReference type="SAM" id="Phobius"/>
    </source>
</evidence>
<keyword evidence="1" id="KW-1015">Disulfide bond</keyword>
<organism evidence="5 6">
    <name type="scientific">Desmophyllum pertusum</name>
    <dbReference type="NCBI Taxonomy" id="174260"/>
    <lineage>
        <taxon>Eukaryota</taxon>
        <taxon>Metazoa</taxon>
        <taxon>Cnidaria</taxon>
        <taxon>Anthozoa</taxon>
        <taxon>Hexacorallia</taxon>
        <taxon>Scleractinia</taxon>
        <taxon>Caryophylliina</taxon>
        <taxon>Caryophylliidae</taxon>
        <taxon>Desmophyllum</taxon>
    </lineage>
</organism>
<dbReference type="PANTHER" id="PTHR47633:SF3">
    <property type="entry name" value="STRIATED MUSCLE PREFERENTIALLY EXPRESSED PROTEIN KINASE"/>
    <property type="match status" value="1"/>
</dbReference>
<dbReference type="InterPro" id="IPR013783">
    <property type="entry name" value="Ig-like_fold"/>
</dbReference>
<dbReference type="GO" id="GO:0004674">
    <property type="term" value="F:protein serine/threonine kinase activity"/>
    <property type="evidence" value="ECO:0007669"/>
    <property type="project" value="UniProtKB-KW"/>
</dbReference>
<dbReference type="OrthoDB" id="5972176at2759"/>
<gene>
    <name evidence="5" type="ORF">OS493_018862</name>
</gene>
<protein>
    <recommendedName>
        <fullName evidence="4">Immunoglobulin domain-containing protein</fullName>
    </recommendedName>
</protein>
<evidence type="ECO:0000256" key="1">
    <source>
        <dbReference type="ARBA" id="ARBA00023157"/>
    </source>
</evidence>
<evidence type="ECO:0000259" key="4">
    <source>
        <dbReference type="SMART" id="SM00409"/>
    </source>
</evidence>
<dbReference type="SMART" id="SM00409">
    <property type="entry name" value="IG"/>
    <property type="match status" value="2"/>
</dbReference>
<dbReference type="InterPro" id="IPR036179">
    <property type="entry name" value="Ig-like_dom_sf"/>
</dbReference>
<evidence type="ECO:0000313" key="6">
    <source>
        <dbReference type="Proteomes" id="UP001163046"/>
    </source>
</evidence>
<sequence>MAGDLQALPVKGHASVCTGDTASLEVAITGAQGVPTVEWLHENNFLDDSEHFALNANKTVLDISDALPPHAGNYYAVVTDGQFSDRALFSLEVHDIFLRTLVKSPVNIETGGKTILKVAKSDGGVLWWIHRGELVRGQDSHYTFVDTQGSTGTELEISDASAEQSGLYEVVLKQAACEIRNVIDVQLEVHVEVTEAAPMTETPKFWGIIDYKYLKVFSGDFTGEWYIAPAVLAPIVILFLVLMVCLIRRSRRRKRSKKDKDDVEIESTVTHVVFEEPIYTMQDQVYFPAADMSEPTYDAIAPVTSSHPQSSSLGAYGDMSMYGDSGMSAYDSLLGPPVPPPASELTQTYSAMSDLDFSDD</sequence>
<keyword evidence="3" id="KW-0812">Transmembrane</keyword>
<dbReference type="InterPro" id="IPR003599">
    <property type="entry name" value="Ig_sub"/>
</dbReference>
<feature type="transmembrane region" description="Helical" evidence="3">
    <location>
        <begin position="225"/>
        <end position="247"/>
    </location>
</feature>
<accession>A0A9W9ZC91</accession>
<reference evidence="5" key="1">
    <citation type="submission" date="2023-01" db="EMBL/GenBank/DDBJ databases">
        <title>Genome assembly of the deep-sea coral Lophelia pertusa.</title>
        <authorList>
            <person name="Herrera S."/>
            <person name="Cordes E."/>
        </authorList>
    </citation>
    <scope>NUCLEOTIDE SEQUENCE</scope>
    <source>
        <strain evidence="5">USNM1676648</strain>
        <tissue evidence="5">Polyp</tissue>
    </source>
</reference>
<dbReference type="EMBL" id="MU826360">
    <property type="protein sequence ID" value="KAJ7379066.1"/>
    <property type="molecule type" value="Genomic_DNA"/>
</dbReference>
<dbReference type="Pfam" id="PF07679">
    <property type="entry name" value="I-set"/>
    <property type="match status" value="1"/>
</dbReference>
<evidence type="ECO:0000313" key="5">
    <source>
        <dbReference type="EMBL" id="KAJ7379066.1"/>
    </source>
</evidence>
<dbReference type="AlphaFoldDB" id="A0A9W9ZC91"/>
<name>A0A9W9ZC91_9CNID</name>
<keyword evidence="6" id="KW-1185">Reference proteome</keyword>
<feature type="domain" description="Immunoglobulin" evidence="4">
    <location>
        <begin position="9"/>
        <end position="94"/>
    </location>
</feature>
<evidence type="ECO:0000256" key="2">
    <source>
        <dbReference type="SAM" id="MobiDB-lite"/>
    </source>
</evidence>
<keyword evidence="3" id="KW-1133">Transmembrane helix</keyword>
<dbReference type="Gene3D" id="2.60.40.10">
    <property type="entry name" value="Immunoglobulins"/>
    <property type="match status" value="1"/>
</dbReference>
<feature type="domain" description="Immunoglobulin" evidence="4">
    <location>
        <begin position="103"/>
        <end position="194"/>
    </location>
</feature>
<feature type="region of interest" description="Disordered" evidence="2">
    <location>
        <begin position="332"/>
        <end position="360"/>
    </location>
</feature>
<dbReference type="PANTHER" id="PTHR47633">
    <property type="entry name" value="IMMUNOGLOBULIN"/>
    <property type="match status" value="1"/>
</dbReference>
<keyword evidence="3" id="KW-0472">Membrane</keyword>
<dbReference type="SUPFAM" id="SSF48726">
    <property type="entry name" value="Immunoglobulin"/>
    <property type="match status" value="1"/>
</dbReference>
<dbReference type="Proteomes" id="UP001163046">
    <property type="component" value="Unassembled WGS sequence"/>
</dbReference>
<dbReference type="InterPro" id="IPR013098">
    <property type="entry name" value="Ig_I-set"/>
</dbReference>
<proteinExistence type="predicted"/>